<sequence length="629" mass="65955">MEHVPQAVEPTRAAQHGGAVMRLVDEVFPPVEGFYVDLHKNPELSHQEFRTASAVAEWLRTAGYEVHTGVGGTGVVGLLRNGDGPTVMLRADMDALPVEEKTGLPYASTARGTDTDGSDVPVMHACGHDVHTACLVGAADLLAQARDRWHGTLMVVAQPAEEHMDGAAGMLRDGLYTRFGRPDVVLGQHVGPQPAGMVSHRPGVILAAGAVLRVRVHGVGGHASRPHTTVDPVVIAANIVTRLQTVVAREISPGEMAVATVGVLRAGTRANIIPDEAYLEINTRALNDAVAEQLHEAIRRIAKAEAAASGAPREPDVEVALRAELTDNDPEHTAEVMAAHRAYFGEDYVLEMPEPFTGSEDVGEFGLPGDPQPVPYVFWFIGGTPHDVWEQAPGQTPYEKLSALPSNHSPFFAPDREPTLRAGLASLTVAALTYLGNGTDVQAAPTGAQTPMYADAPPMAPPMAPTAPAEEAPVSTQQADMDALLAMGESAPGEPAPRGDEQWDLGAEPTPPPPPPAPPGPEGYPPDPYAPPAEPYAEPYADPFGAPPQGVPQAPPPQGPPMAAPPPQGPPVAAPPPSGPAVSAPPPSGEPFGDAPPPTGDPYREPDPYRDPQDGDGRDGGYEDPPQRF</sequence>
<keyword evidence="4" id="KW-1185">Reference proteome</keyword>
<accession>A0ABT4TIA1</accession>
<evidence type="ECO:0000313" key="3">
    <source>
        <dbReference type="EMBL" id="MDA2804412.1"/>
    </source>
</evidence>
<dbReference type="RefSeq" id="WP_270676955.1">
    <property type="nucleotide sequence ID" value="NZ_JAQFWP010000011.1"/>
</dbReference>
<dbReference type="Pfam" id="PF01546">
    <property type="entry name" value="Peptidase_M20"/>
    <property type="match status" value="1"/>
</dbReference>
<reference evidence="3" key="1">
    <citation type="submission" date="2023-01" db="EMBL/GenBank/DDBJ databases">
        <title>Draft genome sequence of Nocardiopsis sp. LSu2-4 isolated from halophytes.</title>
        <authorList>
            <person name="Duangmal K."/>
            <person name="Chantavorakit T."/>
        </authorList>
    </citation>
    <scope>NUCLEOTIDE SEQUENCE</scope>
    <source>
        <strain evidence="3">LSu2-4</strain>
    </source>
</reference>
<dbReference type="Gene3D" id="3.40.630.10">
    <property type="entry name" value="Zn peptidases"/>
    <property type="match status" value="1"/>
</dbReference>
<dbReference type="InterPro" id="IPR036264">
    <property type="entry name" value="Bact_exopeptidase_dim_dom"/>
</dbReference>
<dbReference type="SUPFAM" id="SSF53187">
    <property type="entry name" value="Zn-dependent exopeptidases"/>
    <property type="match status" value="1"/>
</dbReference>
<dbReference type="SUPFAM" id="SSF55031">
    <property type="entry name" value="Bacterial exopeptidase dimerisation domain"/>
    <property type="match status" value="1"/>
</dbReference>
<dbReference type="PANTHER" id="PTHR11014:SF63">
    <property type="entry name" value="METALLOPEPTIDASE, PUTATIVE (AFU_ORTHOLOGUE AFUA_6G09600)-RELATED"/>
    <property type="match status" value="1"/>
</dbReference>
<proteinExistence type="predicted"/>
<organism evidence="3 4">
    <name type="scientific">Nocardiopsis suaedae</name>
    <dbReference type="NCBI Taxonomy" id="3018444"/>
    <lineage>
        <taxon>Bacteria</taxon>
        <taxon>Bacillati</taxon>
        <taxon>Actinomycetota</taxon>
        <taxon>Actinomycetes</taxon>
        <taxon>Streptosporangiales</taxon>
        <taxon>Nocardiopsidaceae</taxon>
        <taxon>Nocardiopsis</taxon>
    </lineage>
</organism>
<dbReference type="PANTHER" id="PTHR11014">
    <property type="entry name" value="PEPTIDASE M20 FAMILY MEMBER"/>
    <property type="match status" value="1"/>
</dbReference>
<feature type="compositionally biased region" description="Pro residues" evidence="1">
    <location>
        <begin position="545"/>
        <end position="600"/>
    </location>
</feature>
<dbReference type="InterPro" id="IPR011650">
    <property type="entry name" value="Peptidase_M20_dimer"/>
</dbReference>
<gene>
    <name evidence="3" type="ORF">O4U47_07800</name>
</gene>
<dbReference type="NCBIfam" id="TIGR01891">
    <property type="entry name" value="amidohydrolases"/>
    <property type="match status" value="1"/>
</dbReference>
<dbReference type="Proteomes" id="UP001165685">
    <property type="component" value="Unassembled WGS sequence"/>
</dbReference>
<evidence type="ECO:0000259" key="2">
    <source>
        <dbReference type="Pfam" id="PF07687"/>
    </source>
</evidence>
<feature type="compositionally biased region" description="Low complexity" evidence="1">
    <location>
        <begin position="535"/>
        <end position="544"/>
    </location>
</feature>
<protein>
    <submittedName>
        <fullName evidence="3">Amidohydrolase</fullName>
    </submittedName>
</protein>
<dbReference type="InterPro" id="IPR017439">
    <property type="entry name" value="Amidohydrolase"/>
</dbReference>
<evidence type="ECO:0000313" key="4">
    <source>
        <dbReference type="Proteomes" id="UP001165685"/>
    </source>
</evidence>
<name>A0ABT4TIA1_9ACTN</name>
<feature type="domain" description="Peptidase M20 dimerisation" evidence="2">
    <location>
        <begin position="212"/>
        <end position="307"/>
    </location>
</feature>
<feature type="region of interest" description="Disordered" evidence="1">
    <location>
        <begin position="446"/>
        <end position="629"/>
    </location>
</feature>
<comment type="caution">
    <text evidence="3">The sequence shown here is derived from an EMBL/GenBank/DDBJ whole genome shotgun (WGS) entry which is preliminary data.</text>
</comment>
<dbReference type="Pfam" id="PF07687">
    <property type="entry name" value="M20_dimer"/>
    <property type="match status" value="1"/>
</dbReference>
<feature type="compositionally biased region" description="Pro residues" evidence="1">
    <location>
        <begin position="509"/>
        <end position="534"/>
    </location>
</feature>
<dbReference type="EMBL" id="JAQFWP010000011">
    <property type="protein sequence ID" value="MDA2804412.1"/>
    <property type="molecule type" value="Genomic_DNA"/>
</dbReference>
<evidence type="ECO:0000256" key="1">
    <source>
        <dbReference type="SAM" id="MobiDB-lite"/>
    </source>
</evidence>
<dbReference type="Gene3D" id="3.30.70.360">
    <property type="match status" value="1"/>
</dbReference>
<feature type="compositionally biased region" description="Basic and acidic residues" evidence="1">
    <location>
        <begin position="602"/>
        <end position="629"/>
    </location>
</feature>
<dbReference type="InterPro" id="IPR002933">
    <property type="entry name" value="Peptidase_M20"/>
</dbReference>